<organism evidence="1 2">
    <name type="scientific">Halocatena marina</name>
    <dbReference type="NCBI Taxonomy" id="2934937"/>
    <lineage>
        <taxon>Archaea</taxon>
        <taxon>Methanobacteriati</taxon>
        <taxon>Methanobacteriota</taxon>
        <taxon>Stenosarchaea group</taxon>
        <taxon>Halobacteria</taxon>
        <taxon>Halobacteriales</taxon>
        <taxon>Natronomonadaceae</taxon>
        <taxon>Halocatena</taxon>
    </lineage>
</organism>
<dbReference type="GeneID" id="76202687"/>
<dbReference type="AlphaFoldDB" id="A0ABD5YZU3"/>
<evidence type="ECO:0000313" key="2">
    <source>
        <dbReference type="Proteomes" id="UP001596417"/>
    </source>
</evidence>
<sequence>MIRWKPVTDTMATNLQFHDIVGDWPDSALEDWFKQGLERAEAIDYRIVE</sequence>
<dbReference type="Proteomes" id="UP001596417">
    <property type="component" value="Unassembled WGS sequence"/>
</dbReference>
<name>A0ABD5YZU3_9EURY</name>
<comment type="caution">
    <text evidence="1">The sequence shown here is derived from an EMBL/GenBank/DDBJ whole genome shotgun (WGS) entry which is preliminary data.</text>
</comment>
<dbReference type="RefSeq" id="WP_264556777.1">
    <property type="nucleotide sequence ID" value="NZ_CP109982.1"/>
</dbReference>
<dbReference type="EMBL" id="JBHTAX010000006">
    <property type="protein sequence ID" value="MFC7193065.1"/>
    <property type="molecule type" value="Genomic_DNA"/>
</dbReference>
<evidence type="ECO:0000313" key="1">
    <source>
        <dbReference type="EMBL" id="MFC7193065.1"/>
    </source>
</evidence>
<proteinExistence type="predicted"/>
<reference evidence="1 2" key="1">
    <citation type="journal article" date="2019" name="Int. J. Syst. Evol. Microbiol.">
        <title>The Global Catalogue of Microorganisms (GCM) 10K type strain sequencing project: providing services to taxonomists for standard genome sequencing and annotation.</title>
        <authorList>
            <consortium name="The Broad Institute Genomics Platform"/>
            <consortium name="The Broad Institute Genome Sequencing Center for Infectious Disease"/>
            <person name="Wu L."/>
            <person name="Ma J."/>
        </authorList>
    </citation>
    <scope>NUCLEOTIDE SEQUENCE [LARGE SCALE GENOMIC DNA]</scope>
    <source>
        <strain evidence="1 2">RDMS1</strain>
    </source>
</reference>
<keyword evidence="2" id="KW-1185">Reference proteome</keyword>
<gene>
    <name evidence="1" type="ORF">ACFQL7_27020</name>
</gene>
<accession>A0ABD5YZU3</accession>
<protein>
    <submittedName>
        <fullName evidence="1">Uncharacterized protein</fullName>
    </submittedName>
</protein>